<dbReference type="InterPro" id="IPR006140">
    <property type="entry name" value="D-isomer_DH_NAD-bd"/>
</dbReference>
<dbReference type="RefSeq" id="WP_282908848.1">
    <property type="nucleotide sequence ID" value="NZ_JAGRPV010000001.1"/>
</dbReference>
<comment type="caution">
    <text evidence="7">The sequence shown here is derived from an EMBL/GenBank/DDBJ whole genome shotgun (WGS) entry which is preliminary data.</text>
</comment>
<dbReference type="EMBL" id="JAGRPV010000001">
    <property type="protein sequence ID" value="MDI4645952.1"/>
    <property type="molecule type" value="Genomic_DNA"/>
</dbReference>
<keyword evidence="8" id="KW-1185">Reference proteome</keyword>
<protein>
    <submittedName>
        <fullName evidence="7">D-2-hydroxyacid dehydrogenase</fullName>
    </submittedName>
</protein>
<evidence type="ECO:0000313" key="8">
    <source>
        <dbReference type="Proteomes" id="UP001161691"/>
    </source>
</evidence>
<accession>A0ABT6TGI7</accession>
<dbReference type="InterPro" id="IPR006139">
    <property type="entry name" value="D-isomer_2_OHA_DH_cat_dom"/>
</dbReference>
<dbReference type="Pfam" id="PF00389">
    <property type="entry name" value="2-Hacid_dh"/>
    <property type="match status" value="1"/>
</dbReference>
<evidence type="ECO:0000256" key="4">
    <source>
        <dbReference type="RuleBase" id="RU003719"/>
    </source>
</evidence>
<dbReference type="PANTHER" id="PTHR43761">
    <property type="entry name" value="D-ISOMER SPECIFIC 2-HYDROXYACID DEHYDROGENASE FAMILY PROTEIN (AFU_ORTHOLOGUE AFUA_1G13630)"/>
    <property type="match status" value="1"/>
</dbReference>
<sequence>MKIVVLDGYTLNPGDQSWSGFERLGQVEVYDRTAPELAEERARDARIVLTNKTPVRAELLAKLPALEYIGVLATGYDIVDVRTAGERGVAVTNVPGYGTDSVAQSVFALLLELCQHAGLHDRSVKAGEWAGSPDFSYWKTPLTELSGKTLGIVGYGRIGEAVARIAHAFGMRVAAYKRHPDEAPPFEGFEWVSLPELLGKSDVVSLHCPLTPDTEELINRDSLARMKKSAFLINTARGRLIAEQDLADCLNAGGIAGAGLDVLSAEPPPADHPLLSAANCIITPHQAWATREARERLMAIAVSNLEAFLAGKTANRVV</sequence>
<dbReference type="CDD" id="cd12162">
    <property type="entry name" value="2-Hacid_dh_4"/>
    <property type="match status" value="1"/>
</dbReference>
<keyword evidence="2 4" id="KW-0560">Oxidoreductase</keyword>
<dbReference type="SUPFAM" id="SSF52283">
    <property type="entry name" value="Formate/glycerate dehydrogenase catalytic domain-like"/>
    <property type="match status" value="1"/>
</dbReference>
<gene>
    <name evidence="7" type="ORF">KB449_13330</name>
</gene>
<dbReference type="Gene3D" id="3.40.50.720">
    <property type="entry name" value="NAD(P)-binding Rossmann-like Domain"/>
    <property type="match status" value="2"/>
</dbReference>
<dbReference type="InterPro" id="IPR050418">
    <property type="entry name" value="D-iso_2-hydroxyacid_DH_PdxB"/>
</dbReference>
<keyword evidence="3" id="KW-0520">NAD</keyword>
<evidence type="ECO:0000313" key="7">
    <source>
        <dbReference type="EMBL" id="MDI4645952.1"/>
    </source>
</evidence>
<evidence type="ECO:0000256" key="1">
    <source>
        <dbReference type="ARBA" id="ARBA00005854"/>
    </source>
</evidence>
<evidence type="ECO:0000256" key="2">
    <source>
        <dbReference type="ARBA" id="ARBA00023002"/>
    </source>
</evidence>
<dbReference type="PROSITE" id="PS00670">
    <property type="entry name" value="D_2_HYDROXYACID_DH_2"/>
    <property type="match status" value="1"/>
</dbReference>
<feature type="domain" description="D-isomer specific 2-hydroxyacid dehydrogenase NAD-binding" evidence="6">
    <location>
        <begin position="107"/>
        <end position="287"/>
    </location>
</feature>
<reference evidence="7" key="1">
    <citation type="submission" date="2023-04" db="EMBL/GenBank/DDBJ databases">
        <title>Comparative genomic analysis of Cohnella hashimotonis sp. nov., isolated from the International Space Station.</title>
        <authorList>
            <person name="Venkateswaran K."/>
            <person name="Simpson A."/>
        </authorList>
    </citation>
    <scope>NUCLEOTIDE SEQUENCE</scope>
    <source>
        <strain evidence="7">F6_2S_P_1</strain>
    </source>
</reference>
<evidence type="ECO:0000256" key="3">
    <source>
        <dbReference type="ARBA" id="ARBA00023027"/>
    </source>
</evidence>
<dbReference type="Pfam" id="PF02826">
    <property type="entry name" value="2-Hacid_dh_C"/>
    <property type="match status" value="1"/>
</dbReference>
<dbReference type="Proteomes" id="UP001161691">
    <property type="component" value="Unassembled WGS sequence"/>
</dbReference>
<proteinExistence type="inferred from homology"/>
<dbReference type="SUPFAM" id="SSF51735">
    <property type="entry name" value="NAD(P)-binding Rossmann-fold domains"/>
    <property type="match status" value="1"/>
</dbReference>
<comment type="similarity">
    <text evidence="1 4">Belongs to the D-isomer specific 2-hydroxyacid dehydrogenase family.</text>
</comment>
<name>A0ABT6TGI7_9BACL</name>
<dbReference type="InterPro" id="IPR029753">
    <property type="entry name" value="D-isomer_DH_CS"/>
</dbReference>
<evidence type="ECO:0000259" key="6">
    <source>
        <dbReference type="Pfam" id="PF02826"/>
    </source>
</evidence>
<feature type="domain" description="D-isomer specific 2-hydroxyacid dehydrogenase catalytic" evidence="5">
    <location>
        <begin position="21"/>
        <end position="318"/>
    </location>
</feature>
<evidence type="ECO:0000259" key="5">
    <source>
        <dbReference type="Pfam" id="PF00389"/>
    </source>
</evidence>
<dbReference type="PANTHER" id="PTHR43761:SF1">
    <property type="entry name" value="D-ISOMER SPECIFIC 2-HYDROXYACID DEHYDROGENASE CATALYTIC DOMAIN-CONTAINING PROTEIN-RELATED"/>
    <property type="match status" value="1"/>
</dbReference>
<organism evidence="7 8">
    <name type="scientific">Cohnella hashimotonis</name>
    <dbReference type="NCBI Taxonomy" id="2826895"/>
    <lineage>
        <taxon>Bacteria</taxon>
        <taxon>Bacillati</taxon>
        <taxon>Bacillota</taxon>
        <taxon>Bacilli</taxon>
        <taxon>Bacillales</taxon>
        <taxon>Paenibacillaceae</taxon>
        <taxon>Cohnella</taxon>
    </lineage>
</organism>
<dbReference type="InterPro" id="IPR036291">
    <property type="entry name" value="NAD(P)-bd_dom_sf"/>
</dbReference>